<keyword evidence="2" id="KW-1185">Reference proteome</keyword>
<evidence type="ECO:0000313" key="1">
    <source>
        <dbReference type="EMBL" id="KAG6651001.1"/>
    </source>
</evidence>
<organism evidence="1 2">
    <name type="scientific">Carya illinoinensis</name>
    <name type="common">Pecan</name>
    <dbReference type="NCBI Taxonomy" id="32201"/>
    <lineage>
        <taxon>Eukaryota</taxon>
        <taxon>Viridiplantae</taxon>
        <taxon>Streptophyta</taxon>
        <taxon>Embryophyta</taxon>
        <taxon>Tracheophyta</taxon>
        <taxon>Spermatophyta</taxon>
        <taxon>Magnoliopsida</taxon>
        <taxon>eudicotyledons</taxon>
        <taxon>Gunneridae</taxon>
        <taxon>Pentapetalae</taxon>
        <taxon>rosids</taxon>
        <taxon>fabids</taxon>
        <taxon>Fagales</taxon>
        <taxon>Juglandaceae</taxon>
        <taxon>Carya</taxon>
    </lineage>
</organism>
<dbReference type="Proteomes" id="UP000811609">
    <property type="component" value="Chromosome 6"/>
</dbReference>
<accession>A0A8T1Q9A5</accession>
<comment type="caution">
    <text evidence="1">The sequence shown here is derived from an EMBL/GenBank/DDBJ whole genome shotgun (WGS) entry which is preliminary data.</text>
</comment>
<reference evidence="1" key="1">
    <citation type="submission" date="2020-12" db="EMBL/GenBank/DDBJ databases">
        <title>WGS assembly of Carya illinoinensis cv. Pawnee.</title>
        <authorList>
            <person name="Platts A."/>
            <person name="Shu S."/>
            <person name="Wright S."/>
            <person name="Barry K."/>
            <person name="Edger P."/>
            <person name="Pires J.C."/>
            <person name="Schmutz J."/>
        </authorList>
    </citation>
    <scope>NUCLEOTIDE SEQUENCE</scope>
    <source>
        <tissue evidence="1">Leaf</tissue>
    </source>
</reference>
<gene>
    <name evidence="1" type="ORF">CIPAW_06G082000</name>
</gene>
<dbReference type="AlphaFoldDB" id="A0A8T1Q9A5"/>
<dbReference type="EMBL" id="CM031814">
    <property type="protein sequence ID" value="KAG6651001.1"/>
    <property type="molecule type" value="Genomic_DNA"/>
</dbReference>
<name>A0A8T1Q9A5_CARIL</name>
<evidence type="ECO:0000313" key="2">
    <source>
        <dbReference type="Proteomes" id="UP000811609"/>
    </source>
</evidence>
<protein>
    <submittedName>
        <fullName evidence="1">Uncharacterized protein</fullName>
    </submittedName>
</protein>
<proteinExistence type="predicted"/>
<sequence length="37" mass="4228">MKEKGAEVVTWLTANLLFPLDLWVNGYPWSLKHLSAV</sequence>